<dbReference type="EC" id="2.1.1.37" evidence="7"/>
<evidence type="ECO:0000256" key="4">
    <source>
        <dbReference type="ARBA" id="ARBA00022747"/>
    </source>
</evidence>
<dbReference type="PROSITE" id="PS51679">
    <property type="entry name" value="SAM_MT_C5"/>
    <property type="match status" value="1"/>
</dbReference>
<dbReference type="RefSeq" id="WP_245990491.1">
    <property type="nucleotide sequence ID" value="NZ_CP033898.1"/>
</dbReference>
<keyword evidence="4" id="KW-0680">Restriction system</keyword>
<evidence type="ECO:0000256" key="5">
    <source>
        <dbReference type="PROSITE-ProRule" id="PRU01016"/>
    </source>
</evidence>
<dbReference type="SUPFAM" id="SSF53335">
    <property type="entry name" value="S-adenosyl-L-methionine-dependent methyltransferases"/>
    <property type="match status" value="1"/>
</dbReference>
<dbReference type="PANTHER" id="PTHR10629">
    <property type="entry name" value="CYTOSINE-SPECIFIC METHYLTRANSFERASE"/>
    <property type="match status" value="1"/>
</dbReference>
<dbReference type="GO" id="GO:0003886">
    <property type="term" value="F:DNA (cytosine-5-)-methyltransferase activity"/>
    <property type="evidence" value="ECO:0007669"/>
    <property type="project" value="UniProtKB-EC"/>
</dbReference>
<dbReference type="AlphaFoldDB" id="A0A3G6IVP1"/>
<gene>
    <name evidence="8" type="primary">ydiP</name>
    <name evidence="8" type="ORF">CPPEL_02985</name>
</gene>
<sequence length="205" mass="22374">MKNHHSDLKVGSLFSGYGGLDLAVEHVFGATPAWFVEFDEAPSKILAHHWPDVPNLGDVTKIDWSKVEPVDIIIGGSPCQDLSAAGKRAGMTEGTRSNLWVNMRQAIDQLRPRYVIWENVQGALSAAATSDSDMEPGFGQVGDRGARSLRALGRVCGDLAEIGYDTRWTTLRVSDIGGCHHRARIFLLGTRQDVTNIGSSRMETN</sequence>
<evidence type="ECO:0000313" key="8">
    <source>
        <dbReference type="EMBL" id="AZA08728.1"/>
    </source>
</evidence>
<keyword evidence="2 5" id="KW-0808">Transferase</keyword>
<keyword evidence="1 5" id="KW-0489">Methyltransferase</keyword>
<evidence type="ECO:0000256" key="7">
    <source>
        <dbReference type="RuleBase" id="RU000417"/>
    </source>
</evidence>
<dbReference type="GO" id="GO:0032259">
    <property type="term" value="P:methylation"/>
    <property type="evidence" value="ECO:0007669"/>
    <property type="project" value="UniProtKB-KW"/>
</dbReference>
<feature type="active site" evidence="5">
    <location>
        <position position="79"/>
    </location>
</feature>
<dbReference type="PANTHER" id="PTHR10629:SF52">
    <property type="entry name" value="DNA (CYTOSINE-5)-METHYLTRANSFERASE 1"/>
    <property type="match status" value="1"/>
</dbReference>
<evidence type="ECO:0000256" key="6">
    <source>
        <dbReference type="RuleBase" id="RU000416"/>
    </source>
</evidence>
<keyword evidence="3 5" id="KW-0949">S-adenosyl-L-methionine</keyword>
<proteinExistence type="inferred from homology"/>
<dbReference type="InterPro" id="IPR018117">
    <property type="entry name" value="C5_DNA_meth_AS"/>
</dbReference>
<dbReference type="GO" id="GO:0003677">
    <property type="term" value="F:DNA binding"/>
    <property type="evidence" value="ECO:0007669"/>
    <property type="project" value="TreeGrafter"/>
</dbReference>
<dbReference type="PRINTS" id="PR00105">
    <property type="entry name" value="C5METTRFRASE"/>
</dbReference>
<dbReference type="PROSITE" id="PS00094">
    <property type="entry name" value="C5_MTASE_1"/>
    <property type="match status" value="1"/>
</dbReference>
<dbReference type="GO" id="GO:0009307">
    <property type="term" value="P:DNA restriction-modification system"/>
    <property type="evidence" value="ECO:0007669"/>
    <property type="project" value="UniProtKB-KW"/>
</dbReference>
<dbReference type="EMBL" id="CP033898">
    <property type="protein sequence ID" value="AZA08728.1"/>
    <property type="molecule type" value="Genomic_DNA"/>
</dbReference>
<dbReference type="InterPro" id="IPR001525">
    <property type="entry name" value="C5_MeTfrase"/>
</dbReference>
<dbReference type="InterPro" id="IPR029063">
    <property type="entry name" value="SAM-dependent_MTases_sf"/>
</dbReference>
<dbReference type="REBASE" id="983602">
    <property type="entry name" value="M.Cps812CHORF2980P"/>
</dbReference>
<name>A0A3G6IVP1_9CORY</name>
<organism evidence="8 9">
    <name type="scientific">Corynebacterium pseudopelargi</name>
    <dbReference type="NCBI Taxonomy" id="2080757"/>
    <lineage>
        <taxon>Bacteria</taxon>
        <taxon>Bacillati</taxon>
        <taxon>Actinomycetota</taxon>
        <taxon>Actinomycetes</taxon>
        <taxon>Mycobacteriales</taxon>
        <taxon>Corynebacteriaceae</taxon>
        <taxon>Corynebacterium</taxon>
    </lineage>
</organism>
<reference evidence="8 9" key="1">
    <citation type="submission" date="2018-11" db="EMBL/GenBank/DDBJ databases">
        <authorList>
            <person name="Kleinhagauer T."/>
            <person name="Glaeser S.P."/>
            <person name="Spergser J."/>
            <person name="Ruckert C."/>
            <person name="Kaempfer P."/>
            <person name="Busse H.-J."/>
        </authorList>
    </citation>
    <scope>NUCLEOTIDE SEQUENCE [LARGE SCALE GENOMIC DNA]</scope>
    <source>
        <strain evidence="8 9">812CH</strain>
    </source>
</reference>
<evidence type="ECO:0000256" key="2">
    <source>
        <dbReference type="ARBA" id="ARBA00022679"/>
    </source>
</evidence>
<dbReference type="GO" id="GO:0044027">
    <property type="term" value="P:negative regulation of gene expression via chromosomal CpG island methylation"/>
    <property type="evidence" value="ECO:0007669"/>
    <property type="project" value="TreeGrafter"/>
</dbReference>
<evidence type="ECO:0000313" key="9">
    <source>
        <dbReference type="Proteomes" id="UP000271426"/>
    </source>
</evidence>
<dbReference type="Proteomes" id="UP000271426">
    <property type="component" value="Chromosome"/>
</dbReference>
<dbReference type="NCBIfam" id="TIGR00675">
    <property type="entry name" value="dcm"/>
    <property type="match status" value="1"/>
</dbReference>
<comment type="similarity">
    <text evidence="5 6">Belongs to the class I-like SAM-binding methyltransferase superfamily. C5-methyltransferase family.</text>
</comment>
<protein>
    <recommendedName>
        <fullName evidence="7">Cytosine-specific methyltransferase</fullName>
        <ecNumber evidence="7">2.1.1.37</ecNumber>
    </recommendedName>
</protein>
<dbReference type="KEGG" id="cpso:CPPEL_02985"/>
<comment type="catalytic activity">
    <reaction evidence="7">
        <text>a 2'-deoxycytidine in DNA + S-adenosyl-L-methionine = a 5-methyl-2'-deoxycytidine in DNA + S-adenosyl-L-homocysteine + H(+)</text>
        <dbReference type="Rhea" id="RHEA:13681"/>
        <dbReference type="Rhea" id="RHEA-COMP:11369"/>
        <dbReference type="Rhea" id="RHEA-COMP:11370"/>
        <dbReference type="ChEBI" id="CHEBI:15378"/>
        <dbReference type="ChEBI" id="CHEBI:57856"/>
        <dbReference type="ChEBI" id="CHEBI:59789"/>
        <dbReference type="ChEBI" id="CHEBI:85452"/>
        <dbReference type="ChEBI" id="CHEBI:85454"/>
        <dbReference type="EC" id="2.1.1.37"/>
    </reaction>
</comment>
<dbReference type="Pfam" id="PF00145">
    <property type="entry name" value="DNA_methylase"/>
    <property type="match status" value="1"/>
</dbReference>
<evidence type="ECO:0000256" key="3">
    <source>
        <dbReference type="ARBA" id="ARBA00022691"/>
    </source>
</evidence>
<keyword evidence="9" id="KW-1185">Reference proteome</keyword>
<dbReference type="InterPro" id="IPR050390">
    <property type="entry name" value="C5-Methyltransferase"/>
</dbReference>
<dbReference type="Gene3D" id="3.40.50.150">
    <property type="entry name" value="Vaccinia Virus protein VP39"/>
    <property type="match status" value="1"/>
</dbReference>
<accession>A0A3G6IVP1</accession>
<evidence type="ECO:0000256" key="1">
    <source>
        <dbReference type="ARBA" id="ARBA00022603"/>
    </source>
</evidence>